<dbReference type="Proteomes" id="UP000013827">
    <property type="component" value="Unassembled WGS sequence"/>
</dbReference>
<sequence length="57" mass="5709">MGTKPMTVTVGDSFPTDAVVHIGFAGGPNPATPVKTGSLITGRKVLVVTLPGAFTPT</sequence>
<organism evidence="1 2">
    <name type="scientific">Emiliania huxleyi (strain CCMP1516)</name>
    <dbReference type="NCBI Taxonomy" id="280463"/>
    <lineage>
        <taxon>Eukaryota</taxon>
        <taxon>Haptista</taxon>
        <taxon>Haptophyta</taxon>
        <taxon>Prymnesiophyceae</taxon>
        <taxon>Isochrysidales</taxon>
        <taxon>Noelaerhabdaceae</taxon>
        <taxon>Emiliania</taxon>
    </lineage>
</organism>
<reference evidence="1" key="2">
    <citation type="submission" date="2024-10" db="UniProtKB">
        <authorList>
            <consortium name="EnsemblProtists"/>
        </authorList>
    </citation>
    <scope>IDENTIFICATION</scope>
</reference>
<dbReference type="KEGG" id="ehx:EMIHUDRAFT_219912"/>
<dbReference type="Gene3D" id="3.40.30.10">
    <property type="entry name" value="Glutaredoxin"/>
    <property type="match status" value="1"/>
</dbReference>
<evidence type="ECO:0000313" key="2">
    <source>
        <dbReference type="Proteomes" id="UP000013827"/>
    </source>
</evidence>
<protein>
    <recommendedName>
        <fullName evidence="3">Peroxiredoxin</fullName>
    </recommendedName>
</protein>
<dbReference type="HOGENOM" id="CLU_3000441_0_0_1"/>
<reference evidence="2" key="1">
    <citation type="journal article" date="2013" name="Nature">
        <title>Pan genome of the phytoplankton Emiliania underpins its global distribution.</title>
        <authorList>
            <person name="Read B.A."/>
            <person name="Kegel J."/>
            <person name="Klute M.J."/>
            <person name="Kuo A."/>
            <person name="Lefebvre S.C."/>
            <person name="Maumus F."/>
            <person name="Mayer C."/>
            <person name="Miller J."/>
            <person name="Monier A."/>
            <person name="Salamov A."/>
            <person name="Young J."/>
            <person name="Aguilar M."/>
            <person name="Claverie J.M."/>
            <person name="Frickenhaus S."/>
            <person name="Gonzalez K."/>
            <person name="Herman E.K."/>
            <person name="Lin Y.C."/>
            <person name="Napier J."/>
            <person name="Ogata H."/>
            <person name="Sarno A.F."/>
            <person name="Shmutz J."/>
            <person name="Schroeder D."/>
            <person name="de Vargas C."/>
            <person name="Verret F."/>
            <person name="von Dassow P."/>
            <person name="Valentin K."/>
            <person name="Van de Peer Y."/>
            <person name="Wheeler G."/>
            <person name="Dacks J.B."/>
            <person name="Delwiche C.F."/>
            <person name="Dyhrman S.T."/>
            <person name="Glockner G."/>
            <person name="John U."/>
            <person name="Richards T."/>
            <person name="Worden A.Z."/>
            <person name="Zhang X."/>
            <person name="Grigoriev I.V."/>
            <person name="Allen A.E."/>
            <person name="Bidle K."/>
            <person name="Borodovsky M."/>
            <person name="Bowler C."/>
            <person name="Brownlee C."/>
            <person name="Cock J.M."/>
            <person name="Elias M."/>
            <person name="Gladyshev V.N."/>
            <person name="Groth M."/>
            <person name="Guda C."/>
            <person name="Hadaegh A."/>
            <person name="Iglesias-Rodriguez M.D."/>
            <person name="Jenkins J."/>
            <person name="Jones B.M."/>
            <person name="Lawson T."/>
            <person name="Leese F."/>
            <person name="Lindquist E."/>
            <person name="Lobanov A."/>
            <person name="Lomsadze A."/>
            <person name="Malik S.B."/>
            <person name="Marsh M.E."/>
            <person name="Mackinder L."/>
            <person name="Mock T."/>
            <person name="Mueller-Roeber B."/>
            <person name="Pagarete A."/>
            <person name="Parker M."/>
            <person name="Probert I."/>
            <person name="Quesneville H."/>
            <person name="Raines C."/>
            <person name="Rensing S.A."/>
            <person name="Riano-Pachon D.M."/>
            <person name="Richier S."/>
            <person name="Rokitta S."/>
            <person name="Shiraiwa Y."/>
            <person name="Soanes D.M."/>
            <person name="van der Giezen M."/>
            <person name="Wahlund T.M."/>
            <person name="Williams B."/>
            <person name="Wilson W."/>
            <person name="Wolfe G."/>
            <person name="Wurch L.L."/>
        </authorList>
    </citation>
    <scope>NUCLEOTIDE SEQUENCE</scope>
</reference>
<dbReference type="GeneID" id="17251894"/>
<dbReference type="AlphaFoldDB" id="A0A0D3I3G9"/>
<evidence type="ECO:0008006" key="3">
    <source>
        <dbReference type="Google" id="ProtNLM"/>
    </source>
</evidence>
<accession>A0A0D3I3G9</accession>
<dbReference type="PaxDb" id="2903-EOD05804"/>
<evidence type="ECO:0000313" key="1">
    <source>
        <dbReference type="EnsemblProtists" id="EOD05804"/>
    </source>
</evidence>
<dbReference type="EnsemblProtists" id="EOD05804">
    <property type="protein sequence ID" value="EOD05804"/>
    <property type="gene ID" value="EMIHUDRAFT_219912"/>
</dbReference>
<keyword evidence="2" id="KW-1185">Reference proteome</keyword>
<proteinExistence type="predicted"/>
<dbReference type="RefSeq" id="XP_005758233.1">
    <property type="nucleotide sequence ID" value="XM_005758176.1"/>
</dbReference>
<name>A0A0D3I3G9_EMIH1</name>